<comment type="caution">
    <text evidence="2">The sequence shown here is derived from an EMBL/GenBank/DDBJ whole genome shotgun (WGS) entry which is preliminary data.</text>
</comment>
<evidence type="ECO:0000313" key="2">
    <source>
        <dbReference type="EMBL" id="GGJ94733.1"/>
    </source>
</evidence>
<gene>
    <name evidence="2" type="ORF">GCM10007063_16580</name>
</gene>
<keyword evidence="1" id="KW-0175">Coiled coil</keyword>
<reference evidence="2" key="1">
    <citation type="journal article" date="2014" name="Int. J. Syst. Evol. Microbiol.">
        <title>Complete genome sequence of Corynebacterium casei LMG S-19264T (=DSM 44701T), isolated from a smear-ripened cheese.</title>
        <authorList>
            <consortium name="US DOE Joint Genome Institute (JGI-PGF)"/>
            <person name="Walter F."/>
            <person name="Albersmeier A."/>
            <person name="Kalinowski J."/>
            <person name="Ruckert C."/>
        </authorList>
    </citation>
    <scope>NUCLEOTIDE SEQUENCE</scope>
    <source>
        <strain evidence="2">JCM 12580</strain>
    </source>
</reference>
<proteinExistence type="predicted"/>
<feature type="coiled-coil region" evidence="1">
    <location>
        <begin position="57"/>
        <end position="91"/>
    </location>
</feature>
<evidence type="ECO:0000256" key="1">
    <source>
        <dbReference type="SAM" id="Coils"/>
    </source>
</evidence>
<dbReference type="AlphaFoldDB" id="A0A917PW46"/>
<name>A0A917PW46_9BACI</name>
<dbReference type="Proteomes" id="UP000658382">
    <property type="component" value="Unassembled WGS sequence"/>
</dbReference>
<evidence type="ECO:0000313" key="3">
    <source>
        <dbReference type="Proteomes" id="UP000658382"/>
    </source>
</evidence>
<protein>
    <recommendedName>
        <fullName evidence="4">DUF5082 domain-containing protein</fullName>
    </recommendedName>
</protein>
<evidence type="ECO:0008006" key="4">
    <source>
        <dbReference type="Google" id="ProtNLM"/>
    </source>
</evidence>
<dbReference type="InterPro" id="IPR031681">
    <property type="entry name" value="YwqH-like"/>
</dbReference>
<dbReference type="EMBL" id="BMNQ01000019">
    <property type="protein sequence ID" value="GGJ94733.1"/>
    <property type="molecule type" value="Genomic_DNA"/>
</dbReference>
<dbReference type="Pfam" id="PF16888">
    <property type="entry name" value="YwqH-like"/>
    <property type="match status" value="1"/>
</dbReference>
<reference evidence="2" key="2">
    <citation type="submission" date="2020-09" db="EMBL/GenBank/DDBJ databases">
        <authorList>
            <person name="Sun Q."/>
            <person name="Ohkuma M."/>
        </authorList>
    </citation>
    <scope>NUCLEOTIDE SEQUENCE</scope>
    <source>
        <strain evidence="2">JCM 12580</strain>
    </source>
</reference>
<sequence>MKKALSQLLDCSDEFHYHKRVCLEPSLSQNTWSGNMANDFDGFKQRALQGSYQSIETQDLQTVISRVETEIEQIKQEILSLEHNRSSQQVRLSDLHDQRRKELLNNE</sequence>
<accession>A0A917PW46</accession>
<keyword evidence="3" id="KW-1185">Reference proteome</keyword>
<organism evidence="2 3">
    <name type="scientific">Lentibacillus kapialis</name>
    <dbReference type="NCBI Taxonomy" id="340214"/>
    <lineage>
        <taxon>Bacteria</taxon>
        <taxon>Bacillati</taxon>
        <taxon>Bacillota</taxon>
        <taxon>Bacilli</taxon>
        <taxon>Bacillales</taxon>
        <taxon>Bacillaceae</taxon>
        <taxon>Lentibacillus</taxon>
    </lineage>
</organism>